<keyword evidence="4 5" id="KW-0472">Membrane</keyword>
<feature type="transmembrane region" description="Helical" evidence="5">
    <location>
        <begin position="122"/>
        <end position="140"/>
    </location>
</feature>
<feature type="transmembrane region" description="Helical" evidence="5">
    <location>
        <begin position="210"/>
        <end position="228"/>
    </location>
</feature>
<sequence>MSWLLGALVCGNFGKPLREQRAMVRDWAILVALLFAYEYSRGIADQLGTRVHLTAIRDIDRFLFFGNDPNVWVQNHFNVSRKVSWYELPLAVVYMTHFVFPVAIAVILWLRNRHEWDRYMRRFALLLGAGVATYILFPVAPPWMAARDGYIAHIARITARGWGSMGLSTVSKVFDRGKEITNPVAALPSLHAAFSLLVVVFFFKWLSTPWRIISMLFPLSMAFTLVYFGEHYVTDILLGWLYVGAASYVATRYEQRKIVATEVAVTSN</sequence>
<keyword evidence="2 5" id="KW-0812">Transmembrane</keyword>
<gene>
    <name evidence="7" type="ORF">UFOPK3026_01333</name>
</gene>
<dbReference type="AlphaFoldDB" id="A0A6J6YYR0"/>
<dbReference type="GO" id="GO:0016020">
    <property type="term" value="C:membrane"/>
    <property type="evidence" value="ECO:0007669"/>
    <property type="project" value="UniProtKB-SubCell"/>
</dbReference>
<dbReference type="Gene3D" id="1.20.144.10">
    <property type="entry name" value="Phosphatidic acid phosphatase type 2/haloperoxidase"/>
    <property type="match status" value="1"/>
</dbReference>
<evidence type="ECO:0000256" key="5">
    <source>
        <dbReference type="SAM" id="Phobius"/>
    </source>
</evidence>
<protein>
    <submittedName>
        <fullName evidence="7">Unannotated protein</fullName>
    </submittedName>
</protein>
<evidence type="ECO:0000256" key="3">
    <source>
        <dbReference type="ARBA" id="ARBA00022989"/>
    </source>
</evidence>
<dbReference type="InterPro" id="IPR036938">
    <property type="entry name" value="PAP2/HPO_sf"/>
</dbReference>
<evidence type="ECO:0000259" key="6">
    <source>
        <dbReference type="Pfam" id="PF14378"/>
    </source>
</evidence>
<feature type="transmembrane region" description="Helical" evidence="5">
    <location>
        <begin position="88"/>
        <end position="110"/>
    </location>
</feature>
<dbReference type="PANTHER" id="PTHR31310">
    <property type="match status" value="1"/>
</dbReference>
<dbReference type="InterPro" id="IPR026841">
    <property type="entry name" value="Aur1/Ipt1"/>
</dbReference>
<organism evidence="7">
    <name type="scientific">freshwater metagenome</name>
    <dbReference type="NCBI Taxonomy" id="449393"/>
    <lineage>
        <taxon>unclassified sequences</taxon>
        <taxon>metagenomes</taxon>
        <taxon>ecological metagenomes</taxon>
    </lineage>
</organism>
<dbReference type="InterPro" id="IPR052185">
    <property type="entry name" value="IPC_Synthase-Related"/>
</dbReference>
<keyword evidence="3 5" id="KW-1133">Transmembrane helix</keyword>
<feature type="transmembrane region" description="Helical" evidence="5">
    <location>
        <begin position="184"/>
        <end position="203"/>
    </location>
</feature>
<feature type="transmembrane region" description="Helical" evidence="5">
    <location>
        <begin position="234"/>
        <end position="251"/>
    </location>
</feature>
<dbReference type="PANTHER" id="PTHR31310:SF7">
    <property type="entry name" value="PA-PHOSPHATASE RELATED-FAMILY PROTEIN DDB_G0268928"/>
    <property type="match status" value="1"/>
</dbReference>
<comment type="subcellular location">
    <subcellularLocation>
        <location evidence="1">Membrane</location>
        <topology evidence="1">Multi-pass membrane protein</topology>
    </subcellularLocation>
</comment>
<evidence type="ECO:0000256" key="1">
    <source>
        <dbReference type="ARBA" id="ARBA00004141"/>
    </source>
</evidence>
<dbReference type="EMBL" id="CAFAAP010000240">
    <property type="protein sequence ID" value="CAB4814632.1"/>
    <property type="molecule type" value="Genomic_DNA"/>
</dbReference>
<proteinExistence type="predicted"/>
<dbReference type="CDD" id="cd03386">
    <property type="entry name" value="PAP2_Aur1_like"/>
    <property type="match status" value="1"/>
</dbReference>
<dbReference type="SUPFAM" id="SSF48317">
    <property type="entry name" value="Acid phosphatase/Vanadium-dependent haloperoxidase"/>
    <property type="match status" value="1"/>
</dbReference>
<feature type="domain" description="Inositolphosphotransferase Aur1/Ipt1" evidence="6">
    <location>
        <begin position="59"/>
        <end position="248"/>
    </location>
</feature>
<dbReference type="Pfam" id="PF14378">
    <property type="entry name" value="PAP2_3"/>
    <property type="match status" value="1"/>
</dbReference>
<evidence type="ECO:0000256" key="2">
    <source>
        <dbReference type="ARBA" id="ARBA00022692"/>
    </source>
</evidence>
<evidence type="ECO:0000256" key="4">
    <source>
        <dbReference type="ARBA" id="ARBA00023136"/>
    </source>
</evidence>
<reference evidence="7" key="1">
    <citation type="submission" date="2020-05" db="EMBL/GenBank/DDBJ databases">
        <authorList>
            <person name="Chiriac C."/>
            <person name="Salcher M."/>
            <person name="Ghai R."/>
            <person name="Kavagutti S V."/>
        </authorList>
    </citation>
    <scope>NUCLEOTIDE SEQUENCE</scope>
</reference>
<name>A0A6J6YYR0_9ZZZZ</name>
<evidence type="ECO:0000313" key="7">
    <source>
        <dbReference type="EMBL" id="CAB4814632.1"/>
    </source>
</evidence>
<accession>A0A6J6YYR0</accession>